<proteinExistence type="predicted"/>
<reference evidence="2 3" key="1">
    <citation type="submission" date="2018-11" db="EMBL/GenBank/DDBJ databases">
        <title>Proposal to divide the Flavobacteriaceae and reorganize its genera based on Amino Acid Identity values calculated from whole genome sequences.</title>
        <authorList>
            <person name="Nicholson A.C."/>
            <person name="Gulvik C.A."/>
            <person name="Whitney A.M."/>
            <person name="Humrighouse B.W."/>
            <person name="Bell M."/>
            <person name="Holmes B."/>
            <person name="Steigerwalt A."/>
            <person name="Villarma A."/>
            <person name="Sheth M."/>
            <person name="Batra D."/>
            <person name="Pryor J."/>
            <person name="Bernardet J.-F."/>
            <person name="Hugo C."/>
            <person name="Kampfer P."/>
            <person name="Newman J."/>
            <person name="Mcquiston J.R."/>
        </authorList>
    </citation>
    <scope>NUCLEOTIDE SEQUENCE [LARGE SCALE GENOMIC DNA]</scope>
    <source>
        <strain evidence="2 3">G0235</strain>
    </source>
</reference>
<organism evidence="2 3">
    <name type="scientific">Chryseobacterium cucumeris</name>
    <dbReference type="NCBI Taxonomy" id="1813611"/>
    <lineage>
        <taxon>Bacteria</taxon>
        <taxon>Pseudomonadati</taxon>
        <taxon>Bacteroidota</taxon>
        <taxon>Flavobacteriia</taxon>
        <taxon>Flavobacteriales</taxon>
        <taxon>Weeksellaceae</taxon>
        <taxon>Chryseobacterium group</taxon>
        <taxon>Chryseobacterium</taxon>
    </lineage>
</organism>
<evidence type="ECO:0000313" key="2">
    <source>
        <dbReference type="EMBL" id="ROH86568.1"/>
    </source>
</evidence>
<name>A0ABX9WZN9_9FLAO</name>
<keyword evidence="3" id="KW-1185">Reference proteome</keyword>
<evidence type="ECO:0000256" key="1">
    <source>
        <dbReference type="SAM" id="Phobius"/>
    </source>
</evidence>
<keyword evidence="1" id="KW-1133">Transmembrane helix</keyword>
<protein>
    <submittedName>
        <fullName evidence="2">Uncharacterized protein</fullName>
    </submittedName>
</protein>
<feature type="transmembrane region" description="Helical" evidence="1">
    <location>
        <begin position="86"/>
        <end position="104"/>
    </location>
</feature>
<keyword evidence="1" id="KW-0472">Membrane</keyword>
<accession>A0ABX9WZN9</accession>
<dbReference type="Proteomes" id="UP000281899">
    <property type="component" value="Unassembled WGS sequence"/>
</dbReference>
<evidence type="ECO:0000313" key="3">
    <source>
        <dbReference type="Proteomes" id="UP000281899"/>
    </source>
</evidence>
<gene>
    <name evidence="2" type="ORF">EGI15_22270</name>
</gene>
<comment type="caution">
    <text evidence="2">The sequence shown here is derived from an EMBL/GenBank/DDBJ whole genome shotgun (WGS) entry which is preliminary data.</text>
</comment>
<feature type="transmembrane region" description="Helical" evidence="1">
    <location>
        <begin position="47"/>
        <end position="66"/>
    </location>
</feature>
<keyword evidence="1" id="KW-0812">Transmembrane</keyword>
<sequence length="105" mass="12130">MEYTYKTNTFFLLKTVIYTIGFLSLIAMSRLWIGSNENWNQMIENDFIPALIVRSIFLTLAGLLFLGLSSIVNKIYRKESPFLKELVILLLFSFTLNVILMLGLI</sequence>
<dbReference type="EMBL" id="RJTW01000012">
    <property type="protein sequence ID" value="ROH86568.1"/>
    <property type="molecule type" value="Genomic_DNA"/>
</dbReference>
<feature type="transmembrane region" description="Helical" evidence="1">
    <location>
        <begin position="12"/>
        <end position="35"/>
    </location>
</feature>